<dbReference type="EMBL" id="MCFL01000113">
    <property type="protein sequence ID" value="ORZ29976.1"/>
    <property type="molecule type" value="Genomic_DNA"/>
</dbReference>
<feature type="compositionally biased region" description="Low complexity" evidence="1">
    <location>
        <begin position="18"/>
        <end position="28"/>
    </location>
</feature>
<proteinExistence type="predicted"/>
<accession>A0A1Y2H5X9</accession>
<feature type="compositionally biased region" description="Basic and acidic residues" evidence="1">
    <location>
        <begin position="35"/>
        <end position="45"/>
    </location>
</feature>
<gene>
    <name evidence="2" type="ORF">BCR44DRAFT_32521</name>
</gene>
<organism evidence="2 3">
    <name type="scientific">Catenaria anguillulae PL171</name>
    <dbReference type="NCBI Taxonomy" id="765915"/>
    <lineage>
        <taxon>Eukaryota</taxon>
        <taxon>Fungi</taxon>
        <taxon>Fungi incertae sedis</taxon>
        <taxon>Blastocladiomycota</taxon>
        <taxon>Blastocladiomycetes</taxon>
        <taxon>Blastocladiales</taxon>
        <taxon>Catenariaceae</taxon>
        <taxon>Catenaria</taxon>
    </lineage>
</organism>
<evidence type="ECO:0000313" key="2">
    <source>
        <dbReference type="EMBL" id="ORZ29976.1"/>
    </source>
</evidence>
<feature type="compositionally biased region" description="Low complexity" evidence="1">
    <location>
        <begin position="138"/>
        <end position="148"/>
    </location>
</feature>
<feature type="region of interest" description="Disordered" evidence="1">
    <location>
        <begin position="100"/>
        <end position="170"/>
    </location>
</feature>
<evidence type="ECO:0000256" key="1">
    <source>
        <dbReference type="SAM" id="MobiDB-lite"/>
    </source>
</evidence>
<evidence type="ECO:0000313" key="3">
    <source>
        <dbReference type="Proteomes" id="UP000193411"/>
    </source>
</evidence>
<sequence length="279" mass="29833">MAAVTLDKPPSSGEKDAPAATSSSSPVAKESVLSEEMRESLKEKTAPSSPVVLAISDAPKIDSVLDLNAEDAVMAEGALVEDAAVVATDHEVAEVNVVAPSAGETGSFSHVDHSDEEEHDVTQSEVEGVQTESDESDAAQVQQDAVADVTEDPQSQLNQDEEDDASETIKVTPQQFSSVSLNSRLKMPCTRSLRVGLGVGADDDGDMVAFLAINNLLRGPHRVSVMKMTDDTMYRPLVLGARNVQLYYGIGKDHKLPLVVGKFMFKEQAKIWGINLDLI</sequence>
<dbReference type="Proteomes" id="UP000193411">
    <property type="component" value="Unassembled WGS sequence"/>
</dbReference>
<reference evidence="2 3" key="1">
    <citation type="submission" date="2016-07" db="EMBL/GenBank/DDBJ databases">
        <title>Pervasive Adenine N6-methylation of Active Genes in Fungi.</title>
        <authorList>
            <consortium name="DOE Joint Genome Institute"/>
            <person name="Mondo S.J."/>
            <person name="Dannebaum R.O."/>
            <person name="Kuo R.C."/>
            <person name="Labutti K."/>
            <person name="Haridas S."/>
            <person name="Kuo A."/>
            <person name="Salamov A."/>
            <person name="Ahrendt S.R."/>
            <person name="Lipzen A."/>
            <person name="Sullivan W."/>
            <person name="Andreopoulos W.B."/>
            <person name="Clum A."/>
            <person name="Lindquist E."/>
            <person name="Daum C."/>
            <person name="Ramamoorthy G.K."/>
            <person name="Gryganskyi A."/>
            <person name="Culley D."/>
            <person name="Magnuson J.K."/>
            <person name="James T.Y."/>
            <person name="O'Malley M.A."/>
            <person name="Stajich J.E."/>
            <person name="Spatafora J.W."/>
            <person name="Visel A."/>
            <person name="Grigoriev I.V."/>
        </authorList>
    </citation>
    <scope>NUCLEOTIDE SEQUENCE [LARGE SCALE GENOMIC DNA]</scope>
    <source>
        <strain evidence="2 3">PL171</strain>
    </source>
</reference>
<feature type="region of interest" description="Disordered" evidence="1">
    <location>
        <begin position="1"/>
        <end position="51"/>
    </location>
</feature>
<keyword evidence="3" id="KW-1185">Reference proteome</keyword>
<dbReference type="AlphaFoldDB" id="A0A1Y2H5X9"/>
<comment type="caution">
    <text evidence="2">The sequence shown here is derived from an EMBL/GenBank/DDBJ whole genome shotgun (WGS) entry which is preliminary data.</text>
</comment>
<protein>
    <submittedName>
        <fullName evidence="2">Uncharacterized protein</fullName>
    </submittedName>
</protein>
<name>A0A1Y2H5X9_9FUNG</name>